<name>A0AAV1QT37_9ROSI</name>
<evidence type="ECO:0000313" key="3">
    <source>
        <dbReference type="Proteomes" id="UP001314170"/>
    </source>
</evidence>
<feature type="compositionally biased region" description="Basic and acidic residues" evidence="1">
    <location>
        <begin position="46"/>
        <end position="57"/>
    </location>
</feature>
<accession>A0AAV1QT37</accession>
<dbReference type="Proteomes" id="UP001314170">
    <property type="component" value="Unassembled WGS sequence"/>
</dbReference>
<feature type="compositionally biased region" description="Basic residues" evidence="1">
    <location>
        <begin position="80"/>
        <end position="93"/>
    </location>
</feature>
<gene>
    <name evidence="2" type="ORF">DCAF_LOCUS2303</name>
</gene>
<keyword evidence="3" id="KW-1185">Reference proteome</keyword>
<feature type="compositionally biased region" description="Basic and acidic residues" evidence="1">
    <location>
        <begin position="69"/>
        <end position="79"/>
    </location>
</feature>
<organism evidence="2 3">
    <name type="scientific">Dovyalis caffra</name>
    <dbReference type="NCBI Taxonomy" id="77055"/>
    <lineage>
        <taxon>Eukaryota</taxon>
        <taxon>Viridiplantae</taxon>
        <taxon>Streptophyta</taxon>
        <taxon>Embryophyta</taxon>
        <taxon>Tracheophyta</taxon>
        <taxon>Spermatophyta</taxon>
        <taxon>Magnoliopsida</taxon>
        <taxon>eudicotyledons</taxon>
        <taxon>Gunneridae</taxon>
        <taxon>Pentapetalae</taxon>
        <taxon>rosids</taxon>
        <taxon>fabids</taxon>
        <taxon>Malpighiales</taxon>
        <taxon>Salicaceae</taxon>
        <taxon>Flacourtieae</taxon>
        <taxon>Dovyalis</taxon>
    </lineage>
</organism>
<feature type="compositionally biased region" description="Basic and acidic residues" evidence="1">
    <location>
        <begin position="141"/>
        <end position="152"/>
    </location>
</feature>
<sequence>MQSEKTHKNQPEREEHNHDQKRGNKENRNREWVEQGANRGRKTKAKKEMNRECEKKSGRTGPNMNQNEGRIERSYLLHEGRRRKTKKGKINRKNHIEGEAKRDENTDQRPNHRQEGRNGTNQEQNRGDCTMPNDQQPLPRRPTEGESRGEPF</sequence>
<comment type="caution">
    <text evidence="2">The sequence shown here is derived from an EMBL/GenBank/DDBJ whole genome shotgun (WGS) entry which is preliminary data.</text>
</comment>
<feature type="non-terminal residue" evidence="2">
    <location>
        <position position="152"/>
    </location>
</feature>
<feature type="compositionally biased region" description="Basic and acidic residues" evidence="1">
    <location>
        <begin position="94"/>
        <end position="116"/>
    </location>
</feature>
<feature type="compositionally biased region" description="Basic and acidic residues" evidence="1">
    <location>
        <begin position="1"/>
        <end position="33"/>
    </location>
</feature>
<proteinExistence type="predicted"/>
<feature type="region of interest" description="Disordered" evidence="1">
    <location>
        <begin position="1"/>
        <end position="152"/>
    </location>
</feature>
<reference evidence="2 3" key="1">
    <citation type="submission" date="2024-01" db="EMBL/GenBank/DDBJ databases">
        <authorList>
            <person name="Waweru B."/>
        </authorList>
    </citation>
    <scope>NUCLEOTIDE SEQUENCE [LARGE SCALE GENOMIC DNA]</scope>
</reference>
<dbReference type="EMBL" id="CAWUPB010000416">
    <property type="protein sequence ID" value="CAK7324646.1"/>
    <property type="molecule type" value="Genomic_DNA"/>
</dbReference>
<dbReference type="AlphaFoldDB" id="A0AAV1QT37"/>
<protein>
    <submittedName>
        <fullName evidence="2">Uncharacterized protein</fullName>
    </submittedName>
</protein>
<evidence type="ECO:0000256" key="1">
    <source>
        <dbReference type="SAM" id="MobiDB-lite"/>
    </source>
</evidence>
<evidence type="ECO:0000313" key="2">
    <source>
        <dbReference type="EMBL" id="CAK7324646.1"/>
    </source>
</evidence>